<dbReference type="InterPro" id="IPR016208">
    <property type="entry name" value="Ald_Oxase/xanthine_DH-like"/>
</dbReference>
<dbReference type="EMBL" id="CP002631">
    <property type="protein sequence ID" value="AEB13977.1"/>
    <property type="molecule type" value="Genomic_DNA"/>
</dbReference>
<organism evidence="3 4">
    <name type="scientific">Treponema succinifaciens (strain ATCC 33096 / DSM 2489 / 6091)</name>
    <dbReference type="NCBI Taxonomy" id="869209"/>
    <lineage>
        <taxon>Bacteria</taxon>
        <taxon>Pseudomonadati</taxon>
        <taxon>Spirochaetota</taxon>
        <taxon>Spirochaetia</taxon>
        <taxon>Spirochaetales</taxon>
        <taxon>Treponemataceae</taxon>
        <taxon>Treponema</taxon>
    </lineage>
</organism>
<dbReference type="Pfam" id="PF00941">
    <property type="entry name" value="FAD_binding_5"/>
    <property type="match status" value="1"/>
</dbReference>
<dbReference type="Proteomes" id="UP000006852">
    <property type="component" value="Chromosome"/>
</dbReference>
<evidence type="ECO:0000313" key="4">
    <source>
        <dbReference type="Proteomes" id="UP000006852"/>
    </source>
</evidence>
<keyword evidence="1" id="KW-0500">Molybdenum</keyword>
<dbReference type="Gene3D" id="3.30.465.10">
    <property type="match status" value="1"/>
</dbReference>
<dbReference type="InterPro" id="IPR036318">
    <property type="entry name" value="FAD-bd_PCMH-like_sf"/>
</dbReference>
<sequence>MQSPKNMQEREKVQMPKSKTVFISKTLSDVFYHIKSVNEIQLLAGCTQLKKIQDKSVSLRMIPELNIIDRKERHIEFGSAVSIANMILTGGQKLPVVLAKALKSIGTEQIKNIATLGGNICAKDFKYTLWAPLLALNARLEIKNQNETLFIPFNKFTGIPEKHILTKVRIPLDEWEVEIFKRVGPSNTINELSASFAFLADTQRGMIAKIRIAFAGKVFFYSPEFENRIIGTRLPLSAKTIDDLIDNAKKIFVEQNTITDSELILKAQFLNLLRNAFEQLM</sequence>
<dbReference type="SUPFAM" id="SSF56176">
    <property type="entry name" value="FAD-binding/transporter-associated domain-like"/>
    <property type="match status" value="1"/>
</dbReference>
<evidence type="ECO:0000313" key="3">
    <source>
        <dbReference type="EMBL" id="AEB13977.1"/>
    </source>
</evidence>
<dbReference type="InterPro" id="IPR016166">
    <property type="entry name" value="FAD-bd_PCMH"/>
</dbReference>
<dbReference type="AlphaFoldDB" id="F2NVJ8"/>
<dbReference type="GO" id="GO:0005506">
    <property type="term" value="F:iron ion binding"/>
    <property type="evidence" value="ECO:0007669"/>
    <property type="project" value="InterPro"/>
</dbReference>
<dbReference type="eggNOG" id="COG1319">
    <property type="taxonomic scope" value="Bacteria"/>
</dbReference>
<feature type="domain" description="FAD-binding PCMH-type" evidence="2">
    <location>
        <begin position="1"/>
        <end position="175"/>
    </location>
</feature>
<evidence type="ECO:0000256" key="1">
    <source>
        <dbReference type="ARBA" id="ARBA00022505"/>
    </source>
</evidence>
<dbReference type="InterPro" id="IPR016169">
    <property type="entry name" value="FAD-bd_PCMH_sub2"/>
</dbReference>
<dbReference type="KEGG" id="tsu:Tresu_1061"/>
<dbReference type="STRING" id="869209.Tresu_1061"/>
<reference evidence="4" key="2">
    <citation type="submission" date="2011-04" db="EMBL/GenBank/DDBJ databases">
        <title>The complete genome of chromosome of Treponema succinifaciens DSM 2489.</title>
        <authorList>
            <person name="Lucas S."/>
            <person name="Copeland A."/>
            <person name="Lapidus A."/>
            <person name="Bruce D."/>
            <person name="Goodwin L."/>
            <person name="Pitluck S."/>
            <person name="Peters L."/>
            <person name="Kyrpides N."/>
            <person name="Mavromatis K."/>
            <person name="Ivanova N."/>
            <person name="Ovchinnikova G."/>
            <person name="Teshima H."/>
            <person name="Detter J.C."/>
            <person name="Tapia R."/>
            <person name="Han C."/>
            <person name="Land M."/>
            <person name="Hauser L."/>
            <person name="Markowitz V."/>
            <person name="Cheng J.-F."/>
            <person name="Hugenholtz P."/>
            <person name="Woyke T."/>
            <person name="Wu D."/>
            <person name="Gronow S."/>
            <person name="Wellnitz S."/>
            <person name="Brambilla E."/>
            <person name="Klenk H.-P."/>
            <person name="Eisen J.A."/>
        </authorList>
    </citation>
    <scope>NUCLEOTIDE SEQUENCE [LARGE SCALE GENOMIC DNA]</scope>
    <source>
        <strain evidence="4">ATCC 33096 / DSM 2489 / 6091</strain>
    </source>
</reference>
<dbReference type="GO" id="GO:0016491">
    <property type="term" value="F:oxidoreductase activity"/>
    <property type="evidence" value="ECO:0007669"/>
    <property type="project" value="InterPro"/>
</dbReference>
<name>F2NVJ8_TRES6</name>
<dbReference type="InterPro" id="IPR002346">
    <property type="entry name" value="Mopterin_DH_FAD-bd"/>
</dbReference>
<dbReference type="PANTHER" id="PTHR11908:SF132">
    <property type="entry name" value="ALDEHYDE OXIDASE 1-RELATED"/>
    <property type="match status" value="1"/>
</dbReference>
<reference evidence="3 4" key="1">
    <citation type="journal article" date="2011" name="Stand. Genomic Sci.">
        <title>Complete genome sequence of Treponema succinifaciens type strain (6091).</title>
        <authorList>
            <person name="Han C."/>
            <person name="Gronow S."/>
            <person name="Teshima H."/>
            <person name="Lapidus A."/>
            <person name="Nolan M."/>
            <person name="Lucas S."/>
            <person name="Hammon N."/>
            <person name="Deshpande S."/>
            <person name="Cheng J.F."/>
            <person name="Zeytun A."/>
            <person name="Tapia R."/>
            <person name="Goodwin L."/>
            <person name="Pitluck S."/>
            <person name="Liolios K."/>
            <person name="Pagani I."/>
            <person name="Ivanova N."/>
            <person name="Mavromatis K."/>
            <person name="Mikhailova N."/>
            <person name="Huntemann M."/>
            <person name="Pati A."/>
            <person name="Chen A."/>
            <person name="Palaniappan K."/>
            <person name="Land M."/>
            <person name="Hauser L."/>
            <person name="Brambilla E.M."/>
            <person name="Rohde M."/>
            <person name="Goker M."/>
            <person name="Woyke T."/>
            <person name="Bristow J."/>
            <person name="Eisen J.A."/>
            <person name="Markowitz V."/>
            <person name="Hugenholtz P."/>
            <person name="Kyrpides N.C."/>
            <person name="Klenk H.P."/>
            <person name="Detter J.C."/>
        </authorList>
    </citation>
    <scope>NUCLEOTIDE SEQUENCE [LARGE SCALE GENOMIC DNA]</scope>
    <source>
        <strain evidence="4">ATCC 33096 / DSM 2489 / 6091</strain>
    </source>
</reference>
<dbReference type="PROSITE" id="PS51387">
    <property type="entry name" value="FAD_PCMH"/>
    <property type="match status" value="1"/>
</dbReference>
<dbReference type="GO" id="GO:0071949">
    <property type="term" value="F:FAD binding"/>
    <property type="evidence" value="ECO:0007669"/>
    <property type="project" value="InterPro"/>
</dbReference>
<dbReference type="PANTHER" id="PTHR11908">
    <property type="entry name" value="XANTHINE DEHYDROGENASE"/>
    <property type="match status" value="1"/>
</dbReference>
<keyword evidence="4" id="KW-1185">Reference proteome</keyword>
<evidence type="ECO:0000259" key="2">
    <source>
        <dbReference type="PROSITE" id="PS51387"/>
    </source>
</evidence>
<gene>
    <name evidence="3" type="ordered locus">Tresu_1061</name>
</gene>
<proteinExistence type="predicted"/>
<dbReference type="HOGENOM" id="CLU_058050_4_1_12"/>
<protein>
    <submittedName>
        <fullName evidence="3">Molybdopterin dehydrogenase FAD-binding protein</fullName>
    </submittedName>
</protein>
<accession>F2NVJ8</accession>